<organism evidence="2 3">
    <name type="scientific">Actinoplanes octamycinicus</name>
    <dbReference type="NCBI Taxonomy" id="135948"/>
    <lineage>
        <taxon>Bacteria</taxon>
        <taxon>Bacillati</taxon>
        <taxon>Actinomycetota</taxon>
        <taxon>Actinomycetes</taxon>
        <taxon>Micromonosporales</taxon>
        <taxon>Micromonosporaceae</taxon>
        <taxon>Actinoplanes</taxon>
    </lineage>
</organism>
<name>A0A7W7H2G7_9ACTN</name>
<dbReference type="Pfam" id="PF18854">
    <property type="entry name" value="baeRF_family10"/>
    <property type="match status" value="1"/>
</dbReference>
<gene>
    <name evidence="2" type="ORF">BJY16_006240</name>
</gene>
<dbReference type="AlphaFoldDB" id="A0A7W7H2G7"/>
<proteinExistence type="predicted"/>
<dbReference type="EMBL" id="JACHNB010000001">
    <property type="protein sequence ID" value="MBB4742781.1"/>
    <property type="molecule type" value="Genomic_DNA"/>
</dbReference>
<evidence type="ECO:0000313" key="3">
    <source>
        <dbReference type="Proteomes" id="UP000546162"/>
    </source>
</evidence>
<dbReference type="Proteomes" id="UP000546162">
    <property type="component" value="Unassembled WGS sequence"/>
</dbReference>
<accession>A0A7W7H2G7</accession>
<reference evidence="2 3" key="1">
    <citation type="submission" date="2020-08" db="EMBL/GenBank/DDBJ databases">
        <title>Sequencing the genomes of 1000 actinobacteria strains.</title>
        <authorList>
            <person name="Klenk H.-P."/>
        </authorList>
    </citation>
    <scope>NUCLEOTIDE SEQUENCE [LARGE SCALE GENOMIC DNA]</scope>
    <source>
        <strain evidence="2 3">DSM 45809</strain>
    </source>
</reference>
<feature type="region of interest" description="Disordered" evidence="1">
    <location>
        <begin position="156"/>
        <end position="176"/>
    </location>
</feature>
<evidence type="ECO:0000256" key="1">
    <source>
        <dbReference type="SAM" id="MobiDB-lite"/>
    </source>
</evidence>
<dbReference type="InterPro" id="IPR041202">
    <property type="entry name" value="BaeRF_family10"/>
</dbReference>
<keyword evidence="3" id="KW-1185">Reference proteome</keyword>
<evidence type="ECO:0000313" key="2">
    <source>
        <dbReference type="EMBL" id="MBB4742781.1"/>
    </source>
</evidence>
<comment type="caution">
    <text evidence="2">The sequence shown here is derived from an EMBL/GenBank/DDBJ whole genome shotgun (WGS) entry which is preliminary data.</text>
</comment>
<dbReference type="RefSeq" id="WP_185043102.1">
    <property type="nucleotide sequence ID" value="NZ_BAABFG010000005.1"/>
</dbReference>
<sequence length="353" mass="36955">MIRAEDLHDLARLHDPSGVLSVYATVDPQAENAVPAPWQVTIPRLLADLGRHATGPVRNRLEAIEPELKTLLDAGVAGRGRALFATVDGGAVRLLRVQSALTDTVRLAGSAYLRPLAVAYSAAAPAGIVAVGGHGLRVVDCRLGWAELVGAAEYRPGTRSRTPNRRSGSQRDRHEHRATAHLERFLTGCGSGLAGFGARPDWEHLLVTGDTELVTAFAARLPDLPHTEVVRAHHVAAAALPAPRIAALVATDLRAARQHTHLRLAVMARDIAHAGGAATAGPEDTLRAAAQGRIRRLLLDGAARLADRYGAGAELDELLIEQTYRAGGAVTIVGGPAAEALAGCAGVAALLHP</sequence>
<protein>
    <submittedName>
        <fullName evidence="2">Uncharacterized protein</fullName>
    </submittedName>
</protein>